<dbReference type="Pfam" id="PF13812">
    <property type="entry name" value="PPR_3"/>
    <property type="match status" value="1"/>
</dbReference>
<dbReference type="InterPro" id="IPR050426">
    <property type="entry name" value="Glycosyltransferase_28"/>
</dbReference>
<dbReference type="GO" id="GO:0016758">
    <property type="term" value="F:hexosyltransferase activity"/>
    <property type="evidence" value="ECO:0007669"/>
    <property type="project" value="InterPro"/>
</dbReference>
<keyword evidence="1 5" id="KW-0808">Transferase</keyword>
<dbReference type="Gene3D" id="2.170.16.10">
    <property type="entry name" value="Hedgehog/Intein (Hint) domain"/>
    <property type="match status" value="1"/>
</dbReference>
<dbReference type="GO" id="GO:0016540">
    <property type="term" value="P:protein autoprocessing"/>
    <property type="evidence" value="ECO:0007669"/>
    <property type="project" value="InterPro"/>
</dbReference>
<dbReference type="CDD" id="cd00081">
    <property type="entry name" value="Hint"/>
    <property type="match status" value="1"/>
</dbReference>
<feature type="non-terminal residue" evidence="5">
    <location>
        <position position="1"/>
    </location>
</feature>
<organism evidence="5 6">
    <name type="scientific">Symbiodinium microadriaticum</name>
    <name type="common">Dinoflagellate</name>
    <name type="synonym">Zooxanthella microadriatica</name>
    <dbReference type="NCBI Taxonomy" id="2951"/>
    <lineage>
        <taxon>Eukaryota</taxon>
        <taxon>Sar</taxon>
        <taxon>Alveolata</taxon>
        <taxon>Dinophyceae</taxon>
        <taxon>Suessiales</taxon>
        <taxon>Symbiodiniaceae</taxon>
        <taxon>Symbiodinium</taxon>
    </lineage>
</organism>
<dbReference type="InterPro" id="IPR002213">
    <property type="entry name" value="UDP_glucos_trans"/>
</dbReference>
<dbReference type="InterPro" id="IPR011990">
    <property type="entry name" value="TPR-like_helical_dom_sf"/>
</dbReference>
<dbReference type="InterPro" id="IPR007235">
    <property type="entry name" value="Glyco_trans_28_C"/>
</dbReference>
<keyword evidence="6" id="KW-1185">Reference proteome</keyword>
<protein>
    <submittedName>
        <fullName evidence="5">Sterol 3-beta-glucosyltransferase</fullName>
    </submittedName>
</protein>
<dbReference type="OrthoDB" id="426535at2759"/>
<dbReference type="PANTHER" id="PTHR48050:SF13">
    <property type="entry name" value="STEROL 3-BETA-GLUCOSYLTRANSFERASE UGT80A2"/>
    <property type="match status" value="1"/>
</dbReference>
<evidence type="ECO:0000313" key="6">
    <source>
        <dbReference type="Proteomes" id="UP000186817"/>
    </source>
</evidence>
<comment type="caution">
    <text evidence="5">The sequence shown here is derived from an EMBL/GenBank/DDBJ whole genome shotgun (WGS) entry which is preliminary data.</text>
</comment>
<dbReference type="Pfam" id="PF04101">
    <property type="entry name" value="Glyco_tran_28_C"/>
    <property type="match status" value="1"/>
</dbReference>
<name>A0A1Q9DXC6_SYMMI</name>
<dbReference type="Proteomes" id="UP000186817">
    <property type="component" value="Unassembled WGS sequence"/>
</dbReference>
<feature type="repeat" description="PPR" evidence="2">
    <location>
        <begin position="285"/>
        <end position="319"/>
    </location>
</feature>
<dbReference type="EMBL" id="LSRX01000349">
    <property type="protein sequence ID" value="OLP99799.1"/>
    <property type="molecule type" value="Genomic_DNA"/>
</dbReference>
<dbReference type="Pfam" id="PF01079">
    <property type="entry name" value="Hint"/>
    <property type="match status" value="1"/>
</dbReference>
<dbReference type="NCBIfam" id="TIGR00756">
    <property type="entry name" value="PPR"/>
    <property type="match status" value="1"/>
</dbReference>
<dbReference type="Gene3D" id="3.40.50.2000">
    <property type="entry name" value="Glycogen Phosphorylase B"/>
    <property type="match status" value="2"/>
</dbReference>
<evidence type="ECO:0000259" key="3">
    <source>
        <dbReference type="Pfam" id="PF01079"/>
    </source>
</evidence>
<dbReference type="GO" id="GO:0008194">
    <property type="term" value="F:UDP-glycosyltransferase activity"/>
    <property type="evidence" value="ECO:0007669"/>
    <property type="project" value="InterPro"/>
</dbReference>
<dbReference type="SUPFAM" id="SSF53756">
    <property type="entry name" value="UDP-Glycosyltransferase/glycogen phosphorylase"/>
    <property type="match status" value="1"/>
</dbReference>
<evidence type="ECO:0000259" key="4">
    <source>
        <dbReference type="Pfam" id="PF04101"/>
    </source>
</evidence>
<evidence type="ECO:0000313" key="5">
    <source>
        <dbReference type="EMBL" id="OLP99799.1"/>
    </source>
</evidence>
<sequence>VDLVERSRWLDNTQAYAAVLRSNARRRQWVDAVRLYLAMPQRQVLPDEIALNGVLFACEEVGAWSWAVWLLQKSQPIVIPDVACFRKALSCCRKAHQWRWACQLLADLAGLGFAVDAATMREAIAACQGPDAAAARSTLGRLHKAQELAFGASTPMLKPKSTVLQAQAQADLEDGWLSAREWKQQAFDKLMGSRVAGDEALGIISRLRFNGYDLTCKEYSILTSFLGARSLWKVALFFFADMKESEVSPDSVAYTAAISACRRVKRWQHSLVLLEDMKESQVLPTLPSLNAVISACGQSGQWQHALMTFKTMKDYAMSPDQWSLNGALEAAACGEQWALAIQLLALLHPLRLEAQAFSYNGALRACEACGRWRECLQLLQDVWESSSSPSPTHNATTASLRDRLAALPALGFSPPLWLFPAPAMAEKGKRNVLFFFMGSRGDVMPAIPICKALEDRGHRATIAATPGHEASIRAYGVRCVTVGQSHFRWRDDSAIMSEEELKVMRSLDTAEILKVLDKHGPTWNTEDAVPEAARDVAALVDSEKIDVLLSTFLTSIACARIALARPGLSYIGTFFTFGFGSPPTSAYPPGGYEMASWGFLNKLKHLHYNFCRLIPFVAQAKFIQGLSQRLLEIPNVDHTDGFSFFRKLQSFPQLGMWSESIMPRPLDFPVNFEVTGCVFIPRLEGWQPTAALSAFVAKKDASGLPPIAVTFGSVMGARRLAEVIIAAARQLGKSVIWCHDAKREGQAETTDFTFALPCDGQTTAEDVFEIEYVPFDWLLPRVSVTVCHGGAGTLWHSFRSGMPCVVCPMLSALFADQVTHADFVARAGLGTRVLELNPSIEACKAALLAAQSCSAACQRIATKLQQEDGSVKAAAAIERISAEKETAQYHLAIASAGMQGHWSLALALLHQAEETGMLLRIETLEVTLNSCLTTRQPLAAWDLLAAILQRGSRELNLDAADLATSLCHCDWQDALMYLEPVCTKRWVVESLLPALSESRAPGAGNMTAAISHMQRATRRSGAKKSESHDQLITGEPALVSVCNNYAGGDFYTDNPELRKLTEKARGRQQFVYDGRTVYEWEQNIDECHVYIQPPPGVTKHHLDIKIEPRASSPMPLRPPLAAFDNDLRGAEAAAFLAGKSARTSSSFFNTTIKFFPKAPELKEQEVNCDQDLAVCNRECEKKFGDRRAEFEEPCKLAVSSHFSEEGCFPPFAKVRERQLGELLISQVEVGHELSQCSGGWSKVIAHLHSDAEGMFKYFFLHFEKMRYLTLTGDHMVRVHASGEWRWCKAKEVKEGDLVENSEGEARAVLRVTTLGWPGAYAPLTESGELLVDGWRCSCFAPRLELSHELCHAAFLPLRVLHATVGQLQHSKEGNDAESPLLRAVWDVAQDAWLYGQAF</sequence>
<feature type="domain" description="Hedgehog protein Hint" evidence="3">
    <location>
        <begin position="1200"/>
        <end position="1372"/>
    </location>
</feature>
<evidence type="ECO:0000256" key="1">
    <source>
        <dbReference type="ARBA" id="ARBA00022679"/>
    </source>
</evidence>
<dbReference type="InterPro" id="IPR002885">
    <property type="entry name" value="PPR_rpt"/>
</dbReference>
<gene>
    <name evidence="5" type="primary">ATG26</name>
    <name evidence="5" type="ORF">AK812_SmicGene17557</name>
</gene>
<dbReference type="SUPFAM" id="SSF51294">
    <property type="entry name" value="Hedgehog/intein (Hint) domain"/>
    <property type="match status" value="1"/>
</dbReference>
<dbReference type="PANTHER" id="PTHR48050">
    <property type="entry name" value="STEROL 3-BETA-GLUCOSYLTRANSFERASE"/>
    <property type="match status" value="1"/>
</dbReference>
<proteinExistence type="predicted"/>
<dbReference type="InterPro" id="IPR001767">
    <property type="entry name" value="Hedgehog_Hint"/>
</dbReference>
<accession>A0A1Q9DXC6</accession>
<dbReference type="InterPro" id="IPR036844">
    <property type="entry name" value="Hint_dom_sf"/>
</dbReference>
<feature type="repeat" description="PPR" evidence="2">
    <location>
        <begin position="250"/>
        <end position="284"/>
    </location>
</feature>
<dbReference type="CDD" id="cd03784">
    <property type="entry name" value="GT1_Gtf-like"/>
    <property type="match status" value="1"/>
</dbReference>
<feature type="domain" description="Glycosyl transferase family 28 C-terminal" evidence="4">
    <location>
        <begin position="709"/>
        <end position="854"/>
    </location>
</feature>
<reference evidence="5 6" key="1">
    <citation type="submission" date="2016-02" db="EMBL/GenBank/DDBJ databases">
        <title>Genome analysis of coral dinoflagellate symbionts highlights evolutionary adaptations to a symbiotic lifestyle.</title>
        <authorList>
            <person name="Aranda M."/>
            <person name="Li Y."/>
            <person name="Liew Y.J."/>
            <person name="Baumgarten S."/>
            <person name="Simakov O."/>
            <person name="Wilson M."/>
            <person name="Piel J."/>
            <person name="Ashoor H."/>
            <person name="Bougouffa S."/>
            <person name="Bajic V.B."/>
            <person name="Ryu T."/>
            <person name="Ravasi T."/>
            <person name="Bayer T."/>
            <person name="Micklem G."/>
            <person name="Kim H."/>
            <person name="Bhak J."/>
            <person name="Lajeunesse T.C."/>
            <person name="Voolstra C.R."/>
        </authorList>
    </citation>
    <scope>NUCLEOTIDE SEQUENCE [LARGE SCALE GENOMIC DNA]</scope>
    <source>
        <strain evidence="5 6">CCMP2467</strain>
    </source>
</reference>
<dbReference type="PROSITE" id="PS51375">
    <property type="entry name" value="PPR"/>
    <property type="match status" value="2"/>
</dbReference>
<dbReference type="Gene3D" id="1.25.40.10">
    <property type="entry name" value="Tetratricopeptide repeat domain"/>
    <property type="match status" value="2"/>
</dbReference>
<evidence type="ECO:0000256" key="2">
    <source>
        <dbReference type="PROSITE-ProRule" id="PRU00708"/>
    </source>
</evidence>